<evidence type="ECO:0000313" key="4">
    <source>
        <dbReference type="Proteomes" id="UP001610335"/>
    </source>
</evidence>
<evidence type="ECO:0000313" key="3">
    <source>
        <dbReference type="EMBL" id="KAL2818753.1"/>
    </source>
</evidence>
<evidence type="ECO:0000256" key="1">
    <source>
        <dbReference type="PROSITE-ProRule" id="PRU00042"/>
    </source>
</evidence>
<dbReference type="PROSITE" id="PS00028">
    <property type="entry name" value="ZINC_FINGER_C2H2_1"/>
    <property type="match status" value="1"/>
</dbReference>
<dbReference type="Gene3D" id="3.30.160.60">
    <property type="entry name" value="Classic Zinc Finger"/>
    <property type="match status" value="1"/>
</dbReference>
<comment type="caution">
    <text evidence="3">The sequence shown here is derived from an EMBL/GenBank/DDBJ whole genome shotgun (WGS) entry which is preliminary data.</text>
</comment>
<name>A0ABR4HTC9_9EURO</name>
<evidence type="ECO:0000259" key="2">
    <source>
        <dbReference type="PROSITE" id="PS50157"/>
    </source>
</evidence>
<sequence>MGEPSRPSQIDNDYYSMLARSNTTRGYSNRTEVLFTGTADPGQSVNTDVNFEPDAARSVHRPPPVHSFSHAPPLEASHGANNFVWGNNGSTIDYQTIATPFPFLEHNPTLFPIGFEQFQNLAPAWGGGCPFLQPSQTNTASIPSPNTNLSYNTNIAAQPEVSLPDYIQGLQPDKSPYPCPVSGCRSDTQFQNISALKRHVETVHLFPDKYPCPREGCVKAFGRKDHLRDHRRRRDH</sequence>
<protein>
    <recommendedName>
        <fullName evidence="2">C2H2-type domain-containing protein</fullName>
    </recommendedName>
</protein>
<gene>
    <name evidence="3" type="ORF">BDW59DRAFT_151933</name>
</gene>
<keyword evidence="4" id="KW-1185">Reference proteome</keyword>
<dbReference type="PROSITE" id="PS50157">
    <property type="entry name" value="ZINC_FINGER_C2H2_2"/>
    <property type="match status" value="1"/>
</dbReference>
<dbReference type="EMBL" id="JBFXLS010000082">
    <property type="protein sequence ID" value="KAL2818753.1"/>
    <property type="molecule type" value="Genomic_DNA"/>
</dbReference>
<dbReference type="SMART" id="SM00355">
    <property type="entry name" value="ZnF_C2H2"/>
    <property type="match status" value="2"/>
</dbReference>
<accession>A0ABR4HTC9</accession>
<keyword evidence="1" id="KW-0862">Zinc</keyword>
<dbReference type="InterPro" id="IPR013087">
    <property type="entry name" value="Znf_C2H2_type"/>
</dbReference>
<reference evidence="3 4" key="1">
    <citation type="submission" date="2024-07" db="EMBL/GenBank/DDBJ databases">
        <title>Section-level genome sequencing and comparative genomics of Aspergillus sections Usti and Cavernicolus.</title>
        <authorList>
            <consortium name="Lawrence Berkeley National Laboratory"/>
            <person name="Nybo J.L."/>
            <person name="Vesth T.C."/>
            <person name="Theobald S."/>
            <person name="Frisvad J.C."/>
            <person name="Larsen T.O."/>
            <person name="Kjaerboelling I."/>
            <person name="Rothschild-Mancinelli K."/>
            <person name="Lyhne E.K."/>
            <person name="Kogle M.E."/>
            <person name="Barry K."/>
            <person name="Clum A."/>
            <person name="Na H."/>
            <person name="Ledsgaard L."/>
            <person name="Lin J."/>
            <person name="Lipzen A."/>
            <person name="Kuo A."/>
            <person name="Riley R."/>
            <person name="Mondo S."/>
            <person name="LaButti K."/>
            <person name="Haridas S."/>
            <person name="Pangalinan J."/>
            <person name="Salamov A.A."/>
            <person name="Simmons B.A."/>
            <person name="Magnuson J.K."/>
            <person name="Chen J."/>
            <person name="Drula E."/>
            <person name="Henrissat B."/>
            <person name="Wiebenga A."/>
            <person name="Lubbers R.J."/>
            <person name="Gomes A.C."/>
            <person name="Makela M.R."/>
            <person name="Stajich J."/>
            <person name="Grigoriev I.V."/>
            <person name="Mortensen U.H."/>
            <person name="De vries R.P."/>
            <person name="Baker S.E."/>
            <person name="Andersen M.R."/>
        </authorList>
    </citation>
    <scope>NUCLEOTIDE SEQUENCE [LARGE SCALE GENOMIC DNA]</scope>
    <source>
        <strain evidence="3 4">CBS 600.67</strain>
    </source>
</reference>
<organism evidence="3 4">
    <name type="scientific">Aspergillus cavernicola</name>
    <dbReference type="NCBI Taxonomy" id="176166"/>
    <lineage>
        <taxon>Eukaryota</taxon>
        <taxon>Fungi</taxon>
        <taxon>Dikarya</taxon>
        <taxon>Ascomycota</taxon>
        <taxon>Pezizomycotina</taxon>
        <taxon>Eurotiomycetes</taxon>
        <taxon>Eurotiomycetidae</taxon>
        <taxon>Eurotiales</taxon>
        <taxon>Aspergillaceae</taxon>
        <taxon>Aspergillus</taxon>
        <taxon>Aspergillus subgen. Nidulantes</taxon>
    </lineage>
</organism>
<feature type="domain" description="C2H2-type" evidence="2">
    <location>
        <begin position="210"/>
        <end position="236"/>
    </location>
</feature>
<dbReference type="Pfam" id="PF00096">
    <property type="entry name" value="zf-C2H2"/>
    <property type="match status" value="1"/>
</dbReference>
<proteinExistence type="predicted"/>
<keyword evidence="1" id="KW-0479">Metal-binding</keyword>
<keyword evidence="1" id="KW-0863">Zinc-finger</keyword>
<dbReference type="Proteomes" id="UP001610335">
    <property type="component" value="Unassembled WGS sequence"/>
</dbReference>